<evidence type="ECO:0000259" key="12">
    <source>
        <dbReference type="PROSITE" id="PS50262"/>
    </source>
</evidence>
<dbReference type="Gene3D" id="1.20.1070.10">
    <property type="entry name" value="Rhodopsin 7-helix transmembrane proteins"/>
    <property type="match status" value="1"/>
</dbReference>
<dbReference type="PRINTS" id="PR00237">
    <property type="entry name" value="GPCRRHODOPSN"/>
</dbReference>
<dbReference type="InterPro" id="IPR017452">
    <property type="entry name" value="GPCR_Rhodpsn_7TM"/>
</dbReference>
<dbReference type="AlphaFoldDB" id="A0AAN8KAW3"/>
<evidence type="ECO:0000256" key="10">
    <source>
        <dbReference type="SAM" id="MobiDB-lite"/>
    </source>
</evidence>
<feature type="transmembrane region" description="Helical" evidence="11">
    <location>
        <begin position="32"/>
        <end position="58"/>
    </location>
</feature>
<keyword evidence="8" id="KW-0675">Receptor</keyword>
<proteinExistence type="predicted"/>
<dbReference type="GO" id="GO:0071880">
    <property type="term" value="P:adenylate cyclase-activating adrenergic receptor signaling pathway"/>
    <property type="evidence" value="ECO:0007669"/>
    <property type="project" value="TreeGrafter"/>
</dbReference>
<evidence type="ECO:0000313" key="14">
    <source>
        <dbReference type="Proteomes" id="UP001347796"/>
    </source>
</evidence>
<feature type="transmembrane region" description="Helical" evidence="11">
    <location>
        <begin position="137"/>
        <end position="159"/>
    </location>
</feature>
<dbReference type="PROSITE" id="PS50262">
    <property type="entry name" value="G_PROTEIN_RECEP_F1_2"/>
    <property type="match status" value="1"/>
</dbReference>
<keyword evidence="14" id="KW-1185">Reference proteome</keyword>
<evidence type="ECO:0000256" key="1">
    <source>
        <dbReference type="ARBA" id="ARBA00004651"/>
    </source>
</evidence>
<keyword evidence="2" id="KW-1003">Cell membrane</keyword>
<dbReference type="Pfam" id="PF00001">
    <property type="entry name" value="7tm_1"/>
    <property type="match status" value="1"/>
</dbReference>
<keyword evidence="7" id="KW-1015">Disulfide bond</keyword>
<evidence type="ECO:0000313" key="13">
    <source>
        <dbReference type="EMBL" id="KAK6192506.1"/>
    </source>
</evidence>
<sequence length="210" mass="23645">MVALWLPACIVDRVKNAADKLCIWEPSLNPEYVFVIALIGHHGACFVLLFCYLQVFFFMKKRAKIGPVGSKKMTASTSNGEMSVTATTQNCLSPTTKSNPTPSSTQKLQVPNTTDKSGNKHNIDDKNDLSEKRERKVFVTLSYILFGYVICWVPFHIVFDVSAINPDAVPQVVFTITFWMTYLNSAINPFLYNFSSPEFKNAFRKILLGK</sequence>
<comment type="caution">
    <text evidence="13">The sequence shown here is derived from an EMBL/GenBank/DDBJ whole genome shotgun (WGS) entry which is preliminary data.</text>
</comment>
<keyword evidence="5" id="KW-0297">G-protein coupled receptor</keyword>
<evidence type="ECO:0000256" key="11">
    <source>
        <dbReference type="SAM" id="Phobius"/>
    </source>
</evidence>
<feature type="domain" description="G-protein coupled receptors family 1 profile" evidence="12">
    <location>
        <begin position="1"/>
        <end position="192"/>
    </location>
</feature>
<feature type="compositionally biased region" description="Low complexity" evidence="10">
    <location>
        <begin position="93"/>
        <end position="105"/>
    </location>
</feature>
<accession>A0AAN8KAW3</accession>
<protein>
    <recommendedName>
        <fullName evidence="12">G-protein coupled receptors family 1 profile domain-containing protein</fullName>
    </recommendedName>
</protein>
<evidence type="ECO:0000256" key="2">
    <source>
        <dbReference type="ARBA" id="ARBA00022475"/>
    </source>
</evidence>
<gene>
    <name evidence="13" type="ORF">SNE40_003959</name>
</gene>
<dbReference type="EMBL" id="JAZGQO010000002">
    <property type="protein sequence ID" value="KAK6192506.1"/>
    <property type="molecule type" value="Genomic_DNA"/>
</dbReference>
<keyword evidence="4 11" id="KW-1133">Transmembrane helix</keyword>
<dbReference type="GO" id="GO:0004993">
    <property type="term" value="F:G protein-coupled serotonin receptor activity"/>
    <property type="evidence" value="ECO:0007669"/>
    <property type="project" value="UniProtKB-ARBA"/>
</dbReference>
<evidence type="ECO:0000256" key="6">
    <source>
        <dbReference type="ARBA" id="ARBA00023136"/>
    </source>
</evidence>
<dbReference type="PANTHER" id="PTHR24248:SF199">
    <property type="entry name" value="IP13425P-RELATED"/>
    <property type="match status" value="1"/>
</dbReference>
<keyword evidence="3 11" id="KW-0812">Transmembrane</keyword>
<feature type="transmembrane region" description="Helical" evidence="11">
    <location>
        <begin position="171"/>
        <end position="194"/>
    </location>
</feature>
<evidence type="ECO:0000256" key="9">
    <source>
        <dbReference type="ARBA" id="ARBA00023224"/>
    </source>
</evidence>
<dbReference type="InterPro" id="IPR000276">
    <property type="entry name" value="GPCR_Rhodpsn"/>
</dbReference>
<dbReference type="Proteomes" id="UP001347796">
    <property type="component" value="Unassembled WGS sequence"/>
</dbReference>
<organism evidence="13 14">
    <name type="scientific">Patella caerulea</name>
    <name type="common">Rayed Mediterranean limpet</name>
    <dbReference type="NCBI Taxonomy" id="87958"/>
    <lineage>
        <taxon>Eukaryota</taxon>
        <taxon>Metazoa</taxon>
        <taxon>Spiralia</taxon>
        <taxon>Lophotrochozoa</taxon>
        <taxon>Mollusca</taxon>
        <taxon>Gastropoda</taxon>
        <taxon>Patellogastropoda</taxon>
        <taxon>Patelloidea</taxon>
        <taxon>Patellidae</taxon>
        <taxon>Patella</taxon>
    </lineage>
</organism>
<dbReference type="GO" id="GO:0043410">
    <property type="term" value="P:positive regulation of MAPK cascade"/>
    <property type="evidence" value="ECO:0007669"/>
    <property type="project" value="TreeGrafter"/>
</dbReference>
<feature type="region of interest" description="Disordered" evidence="10">
    <location>
        <begin position="90"/>
        <end position="126"/>
    </location>
</feature>
<feature type="compositionally biased region" description="Polar residues" evidence="10">
    <location>
        <begin position="106"/>
        <end position="116"/>
    </location>
</feature>
<feature type="compositionally biased region" description="Basic and acidic residues" evidence="10">
    <location>
        <begin position="117"/>
        <end position="126"/>
    </location>
</feature>
<comment type="subcellular location">
    <subcellularLocation>
        <location evidence="1">Cell membrane</location>
        <topology evidence="1">Multi-pass membrane protein</topology>
    </subcellularLocation>
</comment>
<dbReference type="SUPFAM" id="SSF81321">
    <property type="entry name" value="Family A G protein-coupled receptor-like"/>
    <property type="match status" value="1"/>
</dbReference>
<evidence type="ECO:0000256" key="8">
    <source>
        <dbReference type="ARBA" id="ARBA00023170"/>
    </source>
</evidence>
<name>A0AAN8KAW3_PATCE</name>
<keyword evidence="6 11" id="KW-0472">Membrane</keyword>
<evidence type="ECO:0000256" key="5">
    <source>
        <dbReference type="ARBA" id="ARBA00023040"/>
    </source>
</evidence>
<dbReference type="GO" id="GO:0005886">
    <property type="term" value="C:plasma membrane"/>
    <property type="evidence" value="ECO:0007669"/>
    <property type="project" value="UniProtKB-SubCell"/>
</dbReference>
<evidence type="ECO:0000256" key="4">
    <source>
        <dbReference type="ARBA" id="ARBA00022989"/>
    </source>
</evidence>
<keyword evidence="9" id="KW-0807">Transducer</keyword>
<reference evidence="13 14" key="1">
    <citation type="submission" date="2024-01" db="EMBL/GenBank/DDBJ databases">
        <title>The genome of the rayed Mediterranean limpet Patella caerulea (Linnaeus, 1758).</title>
        <authorList>
            <person name="Anh-Thu Weber A."/>
            <person name="Halstead-Nussloch G."/>
        </authorList>
    </citation>
    <scope>NUCLEOTIDE SEQUENCE [LARGE SCALE GENOMIC DNA]</scope>
    <source>
        <strain evidence="13">AATW-2023a</strain>
        <tissue evidence="13">Whole specimen</tissue>
    </source>
</reference>
<evidence type="ECO:0000256" key="3">
    <source>
        <dbReference type="ARBA" id="ARBA00022692"/>
    </source>
</evidence>
<evidence type="ECO:0000256" key="7">
    <source>
        <dbReference type="ARBA" id="ARBA00023157"/>
    </source>
</evidence>
<dbReference type="PANTHER" id="PTHR24248">
    <property type="entry name" value="ADRENERGIC RECEPTOR-RELATED G-PROTEIN COUPLED RECEPTOR"/>
    <property type="match status" value="1"/>
</dbReference>